<feature type="region of interest" description="Disordered" evidence="1">
    <location>
        <begin position="15"/>
        <end position="39"/>
    </location>
</feature>
<evidence type="ECO:0000313" key="3">
    <source>
        <dbReference type="Proteomes" id="UP000187203"/>
    </source>
</evidence>
<reference evidence="3" key="1">
    <citation type="submission" date="2013-09" db="EMBL/GenBank/DDBJ databases">
        <title>Corchorus olitorius genome sequencing.</title>
        <authorList>
            <person name="Alam M."/>
            <person name="Haque M.S."/>
            <person name="Islam M.S."/>
            <person name="Emdad E.M."/>
            <person name="Islam M.M."/>
            <person name="Ahmed B."/>
            <person name="Halim A."/>
            <person name="Hossen Q.M.M."/>
            <person name="Hossain M.Z."/>
            <person name="Ahmed R."/>
            <person name="Khan M.M."/>
            <person name="Islam R."/>
            <person name="Rashid M.M."/>
            <person name="Khan S.A."/>
            <person name="Rahman M.S."/>
            <person name="Alam M."/>
            <person name="Yahiya A.S."/>
            <person name="Khan M.S."/>
            <person name="Azam M.S."/>
            <person name="Haque T."/>
            <person name="Lashkar M.Z.H."/>
            <person name="Akhand A.I."/>
            <person name="Morshed G."/>
            <person name="Roy S."/>
            <person name="Uddin K.S."/>
            <person name="Rabeya T."/>
            <person name="Hossain A.S."/>
            <person name="Chowdhury A."/>
            <person name="Snigdha A.R."/>
            <person name="Mortoza M.S."/>
            <person name="Matin S.A."/>
            <person name="Hoque S.M.E."/>
            <person name="Islam M.K."/>
            <person name="Roy D.K."/>
            <person name="Haider R."/>
            <person name="Moosa M.M."/>
            <person name="Elias S.M."/>
            <person name="Hasan A.M."/>
            <person name="Jahan S."/>
            <person name="Shafiuddin M."/>
            <person name="Mahmood N."/>
            <person name="Shommy N.S."/>
        </authorList>
    </citation>
    <scope>NUCLEOTIDE SEQUENCE [LARGE SCALE GENOMIC DNA]</scope>
    <source>
        <strain evidence="3">cv. O-4</strain>
    </source>
</reference>
<proteinExistence type="predicted"/>
<protein>
    <submittedName>
        <fullName evidence="2">Uncharacterized protein</fullName>
    </submittedName>
</protein>
<organism evidence="2 3">
    <name type="scientific">Corchorus olitorius</name>
    <dbReference type="NCBI Taxonomy" id="93759"/>
    <lineage>
        <taxon>Eukaryota</taxon>
        <taxon>Viridiplantae</taxon>
        <taxon>Streptophyta</taxon>
        <taxon>Embryophyta</taxon>
        <taxon>Tracheophyta</taxon>
        <taxon>Spermatophyta</taxon>
        <taxon>Magnoliopsida</taxon>
        <taxon>eudicotyledons</taxon>
        <taxon>Gunneridae</taxon>
        <taxon>Pentapetalae</taxon>
        <taxon>rosids</taxon>
        <taxon>malvids</taxon>
        <taxon>Malvales</taxon>
        <taxon>Malvaceae</taxon>
        <taxon>Grewioideae</taxon>
        <taxon>Apeibeae</taxon>
        <taxon>Corchorus</taxon>
    </lineage>
</organism>
<dbReference type="Proteomes" id="UP000187203">
    <property type="component" value="Unassembled WGS sequence"/>
</dbReference>
<gene>
    <name evidence="2" type="ORF">COLO4_10821</name>
</gene>
<keyword evidence="3" id="KW-1185">Reference proteome</keyword>
<name>A0A1R3K726_9ROSI</name>
<comment type="caution">
    <text evidence="2">The sequence shown here is derived from an EMBL/GenBank/DDBJ whole genome shotgun (WGS) entry which is preliminary data.</text>
</comment>
<feature type="compositionally biased region" description="Basic and acidic residues" evidence="1">
    <location>
        <begin position="22"/>
        <end position="31"/>
    </location>
</feature>
<sequence length="39" mass="4923">MTFYYFRKEFSKSQLRRRRTPVRRDRYRGKTSDSNSVMD</sequence>
<dbReference type="EMBL" id="AWUE01014584">
    <property type="protein sequence ID" value="OMP02788.1"/>
    <property type="molecule type" value="Genomic_DNA"/>
</dbReference>
<evidence type="ECO:0000313" key="2">
    <source>
        <dbReference type="EMBL" id="OMP02788.1"/>
    </source>
</evidence>
<accession>A0A1R3K726</accession>
<evidence type="ECO:0000256" key="1">
    <source>
        <dbReference type="SAM" id="MobiDB-lite"/>
    </source>
</evidence>
<dbReference type="AlphaFoldDB" id="A0A1R3K726"/>